<reference evidence="1 2" key="1">
    <citation type="submission" date="2015-07" db="EMBL/GenBank/DDBJ databases">
        <title>Emmonsia species relationships and genome sequence.</title>
        <authorList>
            <person name="Cuomo C.A."/>
            <person name="Schwartz I.S."/>
            <person name="Kenyon C."/>
            <person name="de Hoog G.S."/>
            <person name="Govender N.P."/>
            <person name="Botha A."/>
            <person name="Moreno L."/>
            <person name="de Vries M."/>
            <person name="Munoz J.F."/>
            <person name="Stielow J.B."/>
        </authorList>
    </citation>
    <scope>NUCLEOTIDE SEQUENCE [LARGE SCALE GENOMIC DNA]</scope>
    <source>
        <strain evidence="1 2">CBS 136260</strain>
    </source>
</reference>
<accession>A0A1B7P870</accession>
<sequence length="71" mass="7758">MLMITAIDNLAMPSFLEPRSTTPLRIAQWPMSRQDPTGLITRIWNGGRVGAEDAQNAPRVLNAAEGVLVAR</sequence>
<evidence type="ECO:0000313" key="1">
    <source>
        <dbReference type="EMBL" id="OAX85179.1"/>
    </source>
</evidence>
<proteinExistence type="predicted"/>
<name>A0A1B7P870_9EURO</name>
<gene>
    <name evidence="1" type="ORF">ACJ72_00446</name>
</gene>
<organism evidence="1 2">
    <name type="scientific">Emergomyces africanus</name>
    <dbReference type="NCBI Taxonomy" id="1955775"/>
    <lineage>
        <taxon>Eukaryota</taxon>
        <taxon>Fungi</taxon>
        <taxon>Dikarya</taxon>
        <taxon>Ascomycota</taxon>
        <taxon>Pezizomycotina</taxon>
        <taxon>Eurotiomycetes</taxon>
        <taxon>Eurotiomycetidae</taxon>
        <taxon>Onygenales</taxon>
        <taxon>Ajellomycetaceae</taxon>
        <taxon>Emergomyces</taxon>
    </lineage>
</organism>
<protein>
    <submittedName>
        <fullName evidence="1">Uncharacterized protein</fullName>
    </submittedName>
</protein>
<comment type="caution">
    <text evidence="1">The sequence shown here is derived from an EMBL/GenBank/DDBJ whole genome shotgun (WGS) entry which is preliminary data.</text>
</comment>
<evidence type="ECO:0000313" key="2">
    <source>
        <dbReference type="Proteomes" id="UP000091918"/>
    </source>
</evidence>
<dbReference type="AlphaFoldDB" id="A0A1B7P870"/>
<dbReference type="Proteomes" id="UP000091918">
    <property type="component" value="Unassembled WGS sequence"/>
</dbReference>
<dbReference type="EMBL" id="LGUA01000023">
    <property type="protein sequence ID" value="OAX85179.1"/>
    <property type="molecule type" value="Genomic_DNA"/>
</dbReference>
<keyword evidence="2" id="KW-1185">Reference proteome</keyword>